<dbReference type="AlphaFoldDB" id="A0A841BQP6"/>
<dbReference type="Proteomes" id="UP000587527">
    <property type="component" value="Unassembled WGS sequence"/>
</dbReference>
<feature type="compositionally biased region" description="Acidic residues" evidence="1">
    <location>
        <begin position="74"/>
        <end position="86"/>
    </location>
</feature>
<evidence type="ECO:0008006" key="4">
    <source>
        <dbReference type="Google" id="ProtNLM"/>
    </source>
</evidence>
<sequence length="139" mass="14843">MGTWGYGPFDNDTAADWMADLEEAGRRERITMVREVLKATVAEEEFLDGALAAEAIAAATVVAALLPGGEELESGFDEDIFGEPDDNGPHVPEDLPGLAQAALDRALGGDSEWVKMWLDSGEIDNALAELDPIREILGS</sequence>
<feature type="region of interest" description="Disordered" evidence="1">
    <location>
        <begin position="74"/>
        <end position="94"/>
    </location>
</feature>
<accession>A0A841BQP6</accession>
<dbReference type="RefSeq" id="WP_184836517.1">
    <property type="nucleotide sequence ID" value="NZ_JACHMN010000002.1"/>
</dbReference>
<organism evidence="2 3">
    <name type="scientific">Allocatelliglobosispora scoriae</name>
    <dbReference type="NCBI Taxonomy" id="643052"/>
    <lineage>
        <taxon>Bacteria</taxon>
        <taxon>Bacillati</taxon>
        <taxon>Actinomycetota</taxon>
        <taxon>Actinomycetes</taxon>
        <taxon>Micromonosporales</taxon>
        <taxon>Micromonosporaceae</taxon>
        <taxon>Allocatelliglobosispora</taxon>
    </lineage>
</organism>
<gene>
    <name evidence="2" type="ORF">F4553_003087</name>
</gene>
<evidence type="ECO:0000256" key="1">
    <source>
        <dbReference type="SAM" id="MobiDB-lite"/>
    </source>
</evidence>
<dbReference type="InterPro" id="IPR025355">
    <property type="entry name" value="DUF4259"/>
</dbReference>
<comment type="caution">
    <text evidence="2">The sequence shown here is derived from an EMBL/GenBank/DDBJ whole genome shotgun (WGS) entry which is preliminary data.</text>
</comment>
<dbReference type="EMBL" id="JACHMN010000002">
    <property type="protein sequence ID" value="MBB5869708.1"/>
    <property type="molecule type" value="Genomic_DNA"/>
</dbReference>
<dbReference type="Pfam" id="PF14078">
    <property type="entry name" value="DUF4259"/>
    <property type="match status" value="1"/>
</dbReference>
<reference evidence="2 3" key="1">
    <citation type="submission" date="2020-08" db="EMBL/GenBank/DDBJ databases">
        <title>Sequencing the genomes of 1000 actinobacteria strains.</title>
        <authorList>
            <person name="Klenk H.-P."/>
        </authorList>
    </citation>
    <scope>NUCLEOTIDE SEQUENCE [LARGE SCALE GENOMIC DNA]</scope>
    <source>
        <strain evidence="2 3">DSM 45362</strain>
    </source>
</reference>
<evidence type="ECO:0000313" key="3">
    <source>
        <dbReference type="Proteomes" id="UP000587527"/>
    </source>
</evidence>
<protein>
    <recommendedName>
        <fullName evidence="4">DUF4259 domain-containing protein</fullName>
    </recommendedName>
</protein>
<keyword evidence="3" id="KW-1185">Reference proteome</keyword>
<name>A0A841BQP6_9ACTN</name>
<evidence type="ECO:0000313" key="2">
    <source>
        <dbReference type="EMBL" id="MBB5869708.1"/>
    </source>
</evidence>
<proteinExistence type="predicted"/>